<accession>A0A2N5ZHL1</accession>
<dbReference type="GO" id="GO:0050515">
    <property type="term" value="F:4-(cytidine 5'-diphospho)-2-C-methyl-D-erythritol kinase activity"/>
    <property type="evidence" value="ECO:0007669"/>
    <property type="project" value="UniProtKB-UniRule"/>
</dbReference>
<evidence type="ECO:0000256" key="5">
    <source>
        <dbReference type="ARBA" id="ARBA00022741"/>
    </source>
</evidence>
<comment type="pathway">
    <text evidence="9">Isoprenoid biosynthesis; isopentenyl diphosphate biosynthesis via DXP pathway; isopentenyl diphosphate from 1-deoxy-D-xylulose 5-phosphate: step 3/6.</text>
</comment>
<dbReference type="InterPro" id="IPR020568">
    <property type="entry name" value="Ribosomal_Su5_D2-typ_SF"/>
</dbReference>
<dbReference type="Gene3D" id="3.30.70.890">
    <property type="entry name" value="GHMP kinase, C-terminal domain"/>
    <property type="match status" value="1"/>
</dbReference>
<dbReference type="InterPro" id="IPR013750">
    <property type="entry name" value="GHMP_kinase_C_dom"/>
</dbReference>
<comment type="function">
    <text evidence="9">Catalyzes the phosphorylation of the position 2 hydroxy group of 4-diphosphocytidyl-2C-methyl-D-erythritol.</text>
</comment>
<dbReference type="PANTHER" id="PTHR43527">
    <property type="entry name" value="4-DIPHOSPHOCYTIDYL-2-C-METHYL-D-ERYTHRITOL KINASE, CHLOROPLASTIC"/>
    <property type="match status" value="1"/>
</dbReference>
<evidence type="ECO:0000313" key="13">
    <source>
        <dbReference type="Proteomes" id="UP000234857"/>
    </source>
</evidence>
<dbReference type="InterPro" id="IPR014721">
    <property type="entry name" value="Ribsml_uS5_D2-typ_fold_subgr"/>
</dbReference>
<evidence type="ECO:0000256" key="2">
    <source>
        <dbReference type="ARBA" id="ARBA00012052"/>
    </source>
</evidence>
<dbReference type="InterPro" id="IPR006204">
    <property type="entry name" value="GHMP_kinase_N_dom"/>
</dbReference>
<dbReference type="GO" id="GO:0005524">
    <property type="term" value="F:ATP binding"/>
    <property type="evidence" value="ECO:0007669"/>
    <property type="project" value="UniProtKB-UniRule"/>
</dbReference>
<dbReference type="Gene3D" id="3.30.230.10">
    <property type="match status" value="1"/>
</dbReference>
<dbReference type="GO" id="GO:0019288">
    <property type="term" value="P:isopentenyl diphosphate biosynthetic process, methylerythritol 4-phosphate pathway"/>
    <property type="evidence" value="ECO:0007669"/>
    <property type="project" value="UniProtKB-UniRule"/>
</dbReference>
<reference evidence="12 13" key="1">
    <citation type="submission" date="2017-11" db="EMBL/GenBank/DDBJ databases">
        <title>Genome-resolved metagenomics identifies genetic mobility, metabolic interactions, and unexpected diversity in perchlorate-reducing communities.</title>
        <authorList>
            <person name="Barnum T.P."/>
            <person name="Figueroa I.A."/>
            <person name="Carlstrom C.I."/>
            <person name="Lucas L.N."/>
            <person name="Engelbrektson A.L."/>
            <person name="Coates J.D."/>
        </authorList>
    </citation>
    <scope>NUCLEOTIDE SEQUENCE [LARGE SCALE GENOMIC DNA]</scope>
    <source>
        <strain evidence="12">BM706</strain>
    </source>
</reference>
<evidence type="ECO:0000259" key="11">
    <source>
        <dbReference type="Pfam" id="PF08544"/>
    </source>
</evidence>
<feature type="domain" description="GHMP kinase C-terminal" evidence="11">
    <location>
        <begin position="205"/>
        <end position="254"/>
    </location>
</feature>
<keyword evidence="4 9" id="KW-0808">Transferase</keyword>
<comment type="similarity">
    <text evidence="1 9">Belongs to the GHMP kinase family. IspE subfamily.</text>
</comment>
<dbReference type="InterPro" id="IPR004424">
    <property type="entry name" value="IspE"/>
</dbReference>
<dbReference type="EMBL" id="PKTG01000071">
    <property type="protein sequence ID" value="PLX18114.1"/>
    <property type="molecule type" value="Genomic_DNA"/>
</dbReference>
<dbReference type="SUPFAM" id="SSF55060">
    <property type="entry name" value="GHMP Kinase, C-terminal domain"/>
    <property type="match status" value="1"/>
</dbReference>
<organism evidence="12 13">
    <name type="scientific">Muiribacterium halophilum</name>
    <dbReference type="NCBI Taxonomy" id="2053465"/>
    <lineage>
        <taxon>Bacteria</taxon>
        <taxon>Candidatus Muiribacteriota</taxon>
        <taxon>Candidatus Muiribacteriia</taxon>
        <taxon>Candidatus Muiribacteriales</taxon>
        <taxon>Candidatus Muiribacteriaceae</taxon>
        <taxon>Candidatus Muiribacterium</taxon>
    </lineage>
</organism>
<dbReference type="UniPathway" id="UPA00056">
    <property type="reaction ID" value="UER00094"/>
</dbReference>
<gene>
    <name evidence="9 12" type="primary">ispE</name>
    <name evidence="12" type="ORF">C0601_05475</name>
</gene>
<feature type="binding site" evidence="9">
    <location>
        <begin position="90"/>
        <end position="100"/>
    </location>
    <ligand>
        <name>ATP</name>
        <dbReference type="ChEBI" id="CHEBI:30616"/>
    </ligand>
</feature>
<dbReference type="HAMAP" id="MF_00061">
    <property type="entry name" value="IspE"/>
    <property type="match status" value="1"/>
</dbReference>
<evidence type="ECO:0000313" key="12">
    <source>
        <dbReference type="EMBL" id="PLX18114.1"/>
    </source>
</evidence>
<keyword evidence="7 9" id="KW-0067">ATP-binding</keyword>
<dbReference type="InterPro" id="IPR036554">
    <property type="entry name" value="GHMP_kinase_C_sf"/>
</dbReference>
<evidence type="ECO:0000256" key="7">
    <source>
        <dbReference type="ARBA" id="ARBA00022840"/>
    </source>
</evidence>
<evidence type="ECO:0000256" key="1">
    <source>
        <dbReference type="ARBA" id="ARBA00009684"/>
    </source>
</evidence>
<comment type="caution">
    <text evidence="12">The sequence shown here is derived from an EMBL/GenBank/DDBJ whole genome shotgun (WGS) entry which is preliminary data.</text>
</comment>
<keyword evidence="5 9" id="KW-0547">Nucleotide-binding</keyword>
<dbReference type="SUPFAM" id="SSF54211">
    <property type="entry name" value="Ribosomal protein S5 domain 2-like"/>
    <property type="match status" value="1"/>
</dbReference>
<feature type="domain" description="GHMP kinase N-terminal" evidence="10">
    <location>
        <begin position="62"/>
        <end position="131"/>
    </location>
</feature>
<dbReference type="EC" id="2.7.1.148" evidence="2 9"/>
<evidence type="ECO:0000256" key="4">
    <source>
        <dbReference type="ARBA" id="ARBA00022679"/>
    </source>
</evidence>
<evidence type="ECO:0000256" key="8">
    <source>
        <dbReference type="ARBA" id="ARBA00032554"/>
    </source>
</evidence>
<feature type="active site" evidence="9">
    <location>
        <position position="10"/>
    </location>
</feature>
<dbReference type="PIRSF" id="PIRSF010376">
    <property type="entry name" value="IspE"/>
    <property type="match status" value="1"/>
</dbReference>
<feature type="active site" evidence="9">
    <location>
        <position position="130"/>
    </location>
</feature>
<keyword evidence="6 9" id="KW-0418">Kinase</keyword>
<evidence type="ECO:0000256" key="6">
    <source>
        <dbReference type="ARBA" id="ARBA00022777"/>
    </source>
</evidence>
<evidence type="ECO:0000256" key="9">
    <source>
        <dbReference type="HAMAP-Rule" id="MF_00061"/>
    </source>
</evidence>
<dbReference type="PANTHER" id="PTHR43527:SF2">
    <property type="entry name" value="4-DIPHOSPHOCYTIDYL-2-C-METHYL-D-ERYTHRITOL KINASE, CHLOROPLASTIC"/>
    <property type="match status" value="1"/>
</dbReference>
<evidence type="ECO:0000259" key="10">
    <source>
        <dbReference type="Pfam" id="PF00288"/>
    </source>
</evidence>
<dbReference type="NCBIfam" id="TIGR00154">
    <property type="entry name" value="ispE"/>
    <property type="match status" value="1"/>
</dbReference>
<dbReference type="AlphaFoldDB" id="A0A2N5ZHL1"/>
<protein>
    <recommendedName>
        <fullName evidence="3 9">4-diphosphocytidyl-2-C-methyl-D-erythritol kinase</fullName>
        <shortName evidence="9">CMK</shortName>
        <ecNumber evidence="2 9">2.7.1.148</ecNumber>
    </recommendedName>
    <alternativeName>
        <fullName evidence="8 9">4-(cytidine-5'-diphospho)-2-C-methyl-D-erythritol kinase</fullName>
    </alternativeName>
</protein>
<dbReference type="Pfam" id="PF00288">
    <property type="entry name" value="GHMP_kinases_N"/>
    <property type="match status" value="1"/>
</dbReference>
<keyword evidence="9" id="KW-0414">Isoprene biosynthesis</keyword>
<name>A0A2N5ZHL1_MUIH1</name>
<comment type="catalytic activity">
    <reaction evidence="9">
        <text>4-CDP-2-C-methyl-D-erythritol + ATP = 4-CDP-2-C-methyl-D-erythritol 2-phosphate + ADP + H(+)</text>
        <dbReference type="Rhea" id="RHEA:18437"/>
        <dbReference type="ChEBI" id="CHEBI:15378"/>
        <dbReference type="ChEBI" id="CHEBI:30616"/>
        <dbReference type="ChEBI" id="CHEBI:57823"/>
        <dbReference type="ChEBI" id="CHEBI:57919"/>
        <dbReference type="ChEBI" id="CHEBI:456216"/>
        <dbReference type="EC" id="2.7.1.148"/>
    </reaction>
</comment>
<evidence type="ECO:0000256" key="3">
    <source>
        <dbReference type="ARBA" id="ARBA00017473"/>
    </source>
</evidence>
<dbReference type="Pfam" id="PF08544">
    <property type="entry name" value="GHMP_kinases_C"/>
    <property type="match status" value="1"/>
</dbReference>
<sequence>MIDIIKSPAKINLVLDLLYKRIDGFHEIDTIMAKIELFDEIKVSFSQELKVITSNGIRQQDNFVYKALKELEKLTKSNFELCFSIEKNIPMGAGLAGGSSNAGVCLSYVSKKYNIDIDKCLEVGEKVGSDINFFIFDHNFARCTGKGEIIIPFDVNLDYDVLLFFPDIHSDTPSVYKEFNIKDKPGLNVSKVILDIQNTQKNIQKDLFNCLEYPAFKLYPDLNDIYDKIRKVYPDIRMSGSGSTFFTLIKKNDSVKYTDDDIFIKRVDLIKG</sequence>
<dbReference type="GO" id="GO:0016114">
    <property type="term" value="P:terpenoid biosynthetic process"/>
    <property type="evidence" value="ECO:0007669"/>
    <property type="project" value="UniProtKB-UniRule"/>
</dbReference>
<dbReference type="Proteomes" id="UP000234857">
    <property type="component" value="Unassembled WGS sequence"/>
</dbReference>
<proteinExistence type="inferred from homology"/>